<proteinExistence type="inferred from homology"/>
<dbReference type="RefSeq" id="WP_335910800.1">
    <property type="nucleotide sequence ID" value="NZ_JBAMYB010000002.1"/>
</dbReference>
<dbReference type="PANTHER" id="PTHR43776">
    <property type="entry name" value="TRANSPORT ATP-BINDING PROTEIN"/>
    <property type="match status" value="1"/>
</dbReference>
<dbReference type="InterPro" id="IPR050319">
    <property type="entry name" value="ABC_transp_ATP-bind"/>
</dbReference>
<comment type="caution">
    <text evidence="7">The sequence shown here is derived from an EMBL/GenBank/DDBJ whole genome shotgun (WGS) entry which is preliminary data.</text>
</comment>
<dbReference type="Pfam" id="PF08352">
    <property type="entry name" value="oligo_HPY"/>
    <property type="match status" value="1"/>
</dbReference>
<evidence type="ECO:0000256" key="3">
    <source>
        <dbReference type="ARBA" id="ARBA00022448"/>
    </source>
</evidence>
<organism evidence="7 8">
    <name type="scientific">Rhizobium aouanii</name>
    <dbReference type="NCBI Taxonomy" id="3118145"/>
    <lineage>
        <taxon>Bacteria</taxon>
        <taxon>Pseudomonadati</taxon>
        <taxon>Pseudomonadota</taxon>
        <taxon>Alphaproteobacteria</taxon>
        <taxon>Hyphomicrobiales</taxon>
        <taxon>Rhizobiaceae</taxon>
        <taxon>Rhizobium/Agrobacterium group</taxon>
        <taxon>Rhizobium</taxon>
    </lineage>
</organism>
<accession>A0ABU8CHC0</accession>
<dbReference type="Proteomes" id="UP001531129">
    <property type="component" value="Unassembled WGS sequence"/>
</dbReference>
<dbReference type="CDD" id="cd03257">
    <property type="entry name" value="ABC_NikE_OppD_transporters"/>
    <property type="match status" value="2"/>
</dbReference>
<dbReference type="PROSITE" id="PS00211">
    <property type="entry name" value="ABC_TRANSPORTER_1"/>
    <property type="match status" value="1"/>
</dbReference>
<name>A0ABU8CHC0_9HYPH</name>
<protein>
    <submittedName>
        <fullName evidence="7">ABC transporter ATP-binding protein</fullName>
    </submittedName>
</protein>
<reference evidence="7 8" key="1">
    <citation type="submission" date="2024-01" db="EMBL/GenBank/DDBJ databases">
        <title>Draft genome sequences of three bacterial strains isolated from Acacia saligna represent a potential new species within the genus Rhizobium.</title>
        <authorList>
            <person name="Tambong J.T."/>
            <person name="Mnasri B."/>
        </authorList>
    </citation>
    <scope>NUCLEOTIDE SEQUENCE [LARGE SCALE GENOMIC DNA]</scope>
    <source>
        <strain evidence="7 8">1AS12I</strain>
    </source>
</reference>
<evidence type="ECO:0000256" key="4">
    <source>
        <dbReference type="ARBA" id="ARBA00022741"/>
    </source>
</evidence>
<dbReference type="SUPFAM" id="SSF52540">
    <property type="entry name" value="P-loop containing nucleoside triphosphate hydrolases"/>
    <property type="match status" value="2"/>
</dbReference>
<feature type="domain" description="ABC transporter" evidence="6">
    <location>
        <begin position="278"/>
        <end position="518"/>
    </location>
</feature>
<dbReference type="EMBL" id="JBAMYC010000002">
    <property type="protein sequence ID" value="MEI1247450.1"/>
    <property type="molecule type" value="Genomic_DNA"/>
</dbReference>
<dbReference type="InterPro" id="IPR027417">
    <property type="entry name" value="P-loop_NTPase"/>
</dbReference>
<sequence length="543" mass="59040">MPELLSVRNLKIEATSYPPGEPPKRVTIVDGVSFDLQKGKVLGLIGESGAGKSTIGLSALAYGRGGAEITGGEVRLDGTDILVLGKNGIRKIRGARVCYVAQSAAAAFNPAHRLGDQVIEASVKHGLMSKEEARKRALYLFGVLGLPNPETFGERFPHQVSGGQLQRAMTAMALCSNPQLIVFDEPTTALDVTTQIDVLAAIKHAIEETNTAALYITHDLAVVAQVSDDIMVLRYGKQVEYGSVQQIIEAPREDYTRALVNVRQAYREEAADQSTALLKVENISAEYSNGFKVLHDVALHVPKGQTLAVVGESGSGKSTLARVITGLLPPSSGRIVFDGKPLMPGLKSRPNDDLRRIQLIYQMADTAMNPRQTVRDIIGRPLTFYYGLRGGEKTARVKELLDQIEMGKGFVDRYPAELSGGQKQRVAIARALAAKPELILCDEPTSALDPLVAEGILKLLLRLQKEEQLSYVFITHDIAIVRAIADSVAVMHRGKLVRFGPKSMALSPPFDDYTDLLLKSVPEMEIGWLERVLATRRMESAGN</sequence>
<dbReference type="PROSITE" id="PS50893">
    <property type="entry name" value="ABC_TRANSPORTER_2"/>
    <property type="match status" value="2"/>
</dbReference>
<dbReference type="PANTHER" id="PTHR43776:SF8">
    <property type="entry name" value="ABC TRANSPORTER, ATP-BINDING PROTEIN"/>
    <property type="match status" value="1"/>
</dbReference>
<keyword evidence="5 7" id="KW-0067">ATP-binding</keyword>
<evidence type="ECO:0000313" key="8">
    <source>
        <dbReference type="Proteomes" id="UP001531129"/>
    </source>
</evidence>
<dbReference type="GO" id="GO:0005524">
    <property type="term" value="F:ATP binding"/>
    <property type="evidence" value="ECO:0007669"/>
    <property type="project" value="UniProtKB-KW"/>
</dbReference>
<dbReference type="InterPro" id="IPR013563">
    <property type="entry name" value="Oligopep_ABC_C"/>
</dbReference>
<dbReference type="Pfam" id="PF00005">
    <property type="entry name" value="ABC_tran"/>
    <property type="match status" value="2"/>
</dbReference>
<comment type="similarity">
    <text evidence="2">Belongs to the ABC transporter superfamily.</text>
</comment>
<evidence type="ECO:0000256" key="1">
    <source>
        <dbReference type="ARBA" id="ARBA00004417"/>
    </source>
</evidence>
<dbReference type="InterPro" id="IPR003593">
    <property type="entry name" value="AAA+_ATPase"/>
</dbReference>
<evidence type="ECO:0000259" key="6">
    <source>
        <dbReference type="PROSITE" id="PS50893"/>
    </source>
</evidence>
<dbReference type="InterPro" id="IPR003439">
    <property type="entry name" value="ABC_transporter-like_ATP-bd"/>
</dbReference>
<evidence type="ECO:0000256" key="5">
    <source>
        <dbReference type="ARBA" id="ARBA00022840"/>
    </source>
</evidence>
<feature type="domain" description="ABC transporter" evidence="6">
    <location>
        <begin position="7"/>
        <end position="260"/>
    </location>
</feature>
<keyword evidence="3" id="KW-0813">Transport</keyword>
<evidence type="ECO:0000256" key="2">
    <source>
        <dbReference type="ARBA" id="ARBA00005417"/>
    </source>
</evidence>
<dbReference type="Gene3D" id="3.40.50.300">
    <property type="entry name" value="P-loop containing nucleotide triphosphate hydrolases"/>
    <property type="match status" value="2"/>
</dbReference>
<evidence type="ECO:0000313" key="7">
    <source>
        <dbReference type="EMBL" id="MEI1247450.1"/>
    </source>
</evidence>
<comment type="subcellular location">
    <subcellularLocation>
        <location evidence="1">Cell inner membrane</location>
        <topology evidence="1">Peripheral membrane protein</topology>
    </subcellularLocation>
</comment>
<keyword evidence="8" id="KW-1185">Reference proteome</keyword>
<dbReference type="InterPro" id="IPR017871">
    <property type="entry name" value="ABC_transporter-like_CS"/>
</dbReference>
<keyword evidence="4" id="KW-0547">Nucleotide-binding</keyword>
<dbReference type="SMART" id="SM00382">
    <property type="entry name" value="AAA"/>
    <property type="match status" value="2"/>
</dbReference>
<gene>
    <name evidence="7" type="ORF">V8Q02_05345</name>
</gene>